<evidence type="ECO:0000313" key="2">
    <source>
        <dbReference type="Proteomes" id="UP000006671"/>
    </source>
</evidence>
<dbReference type="GeneID" id="8863690"/>
<dbReference type="VEuPathDB" id="AmoebaDB:NAEGRDRAFT_61656"/>
<accession>D2UX67</accession>
<dbReference type="InParanoid" id="D2UX67"/>
<dbReference type="EMBL" id="GG738845">
    <property type="protein sequence ID" value="EFC50574.1"/>
    <property type="molecule type" value="Genomic_DNA"/>
</dbReference>
<sequence length="235" mass="27666">MAVTVILHDFWFVGSEQKLLTDKFQSLPPVRYPISYQILCASFATLTTNSWTVYEEEKIEEPRMGPSGLFLSCKKLFDIYLRLVRDYDGFIEDDSLQEGLWKNCRATDFYGEQPEEMKTAFNSLFKTGVFKSKDKLKELENEELNQVNRATRNIDNDMIGEGPYTNRVLNWLKYVNGLEGGDDWGDHALVFYFEIKRTSSDYHGNEYQDDLLPMLCSCKYMKYFYENKRKEKKLK</sequence>
<organism evidence="2">
    <name type="scientific">Naegleria gruberi</name>
    <name type="common">Amoeba</name>
    <dbReference type="NCBI Taxonomy" id="5762"/>
    <lineage>
        <taxon>Eukaryota</taxon>
        <taxon>Discoba</taxon>
        <taxon>Heterolobosea</taxon>
        <taxon>Tetramitia</taxon>
        <taxon>Eutetramitia</taxon>
        <taxon>Vahlkampfiidae</taxon>
        <taxon>Naegleria</taxon>
    </lineage>
</organism>
<dbReference type="KEGG" id="ngr:NAEGRDRAFT_61656"/>
<name>D2UX67_NAEGR</name>
<dbReference type="Proteomes" id="UP000006671">
    <property type="component" value="Unassembled WGS sequence"/>
</dbReference>
<proteinExistence type="predicted"/>
<reference evidence="1 2" key="1">
    <citation type="journal article" date="2010" name="Cell">
        <title>The genome of Naegleria gruberi illuminates early eukaryotic versatility.</title>
        <authorList>
            <person name="Fritz-Laylin L.K."/>
            <person name="Prochnik S.E."/>
            <person name="Ginger M.L."/>
            <person name="Dacks J.B."/>
            <person name="Carpenter M.L."/>
            <person name="Field M.C."/>
            <person name="Kuo A."/>
            <person name="Paredez A."/>
            <person name="Chapman J."/>
            <person name="Pham J."/>
            <person name="Shu S."/>
            <person name="Neupane R."/>
            <person name="Cipriano M."/>
            <person name="Mancuso J."/>
            <person name="Tu H."/>
            <person name="Salamov A."/>
            <person name="Lindquist E."/>
            <person name="Shapiro H."/>
            <person name="Lucas S."/>
            <person name="Grigoriev I.V."/>
            <person name="Cande W.Z."/>
            <person name="Fulton C."/>
            <person name="Rokhsar D.S."/>
            <person name="Dawson S.C."/>
        </authorList>
    </citation>
    <scope>NUCLEOTIDE SEQUENCE [LARGE SCALE GENOMIC DNA]</scope>
    <source>
        <strain evidence="1 2">NEG-M</strain>
    </source>
</reference>
<dbReference type="AlphaFoldDB" id="D2UX67"/>
<gene>
    <name evidence="1" type="ORF">NAEGRDRAFT_61656</name>
</gene>
<dbReference type="RefSeq" id="XP_002683318.1">
    <property type="nucleotide sequence ID" value="XM_002683272.1"/>
</dbReference>
<keyword evidence="2" id="KW-1185">Reference proteome</keyword>
<protein>
    <submittedName>
        <fullName evidence="1">Predicted protein</fullName>
    </submittedName>
</protein>
<evidence type="ECO:0000313" key="1">
    <source>
        <dbReference type="EMBL" id="EFC50574.1"/>
    </source>
</evidence>